<evidence type="ECO:0000313" key="3">
    <source>
        <dbReference type="Proteomes" id="UP000176826"/>
    </source>
</evidence>
<keyword evidence="1" id="KW-1133">Transmembrane helix</keyword>
<dbReference type="AlphaFoldDB" id="A0A1F6Y9Y4"/>
<keyword evidence="1" id="KW-0472">Membrane</keyword>
<dbReference type="Proteomes" id="UP000176826">
    <property type="component" value="Unassembled WGS sequence"/>
</dbReference>
<dbReference type="PANTHER" id="PTHR34387:SF2">
    <property type="entry name" value="SLR1258 PROTEIN"/>
    <property type="match status" value="1"/>
</dbReference>
<gene>
    <name evidence="2" type="ORF">A3F97_00355</name>
</gene>
<dbReference type="Gene3D" id="3.30.110.170">
    <property type="entry name" value="Protein of unknown function (DUF541), domain 1"/>
    <property type="match status" value="1"/>
</dbReference>
<dbReference type="PANTHER" id="PTHR34387">
    <property type="entry name" value="SLR1258 PROTEIN"/>
    <property type="match status" value="1"/>
</dbReference>
<accession>A0A1F6Y9Y4</accession>
<reference evidence="2 3" key="1">
    <citation type="journal article" date="2016" name="Nat. Commun.">
        <title>Thousands of microbial genomes shed light on interconnected biogeochemical processes in an aquifer system.</title>
        <authorList>
            <person name="Anantharaman K."/>
            <person name="Brown C.T."/>
            <person name="Hug L.A."/>
            <person name="Sharon I."/>
            <person name="Castelle C.J."/>
            <person name="Probst A.J."/>
            <person name="Thomas B.C."/>
            <person name="Singh A."/>
            <person name="Wilkins M.J."/>
            <person name="Karaoz U."/>
            <person name="Brodie E.L."/>
            <person name="Williams K.H."/>
            <person name="Hubbard S.S."/>
            <person name="Banfield J.F."/>
        </authorList>
    </citation>
    <scope>NUCLEOTIDE SEQUENCE [LARGE SCALE GENOMIC DNA]</scope>
</reference>
<dbReference type="InterPro" id="IPR007497">
    <property type="entry name" value="SIMPL/DUF541"/>
</dbReference>
<evidence type="ECO:0000313" key="2">
    <source>
        <dbReference type="EMBL" id="OGJ03203.1"/>
    </source>
</evidence>
<comment type="caution">
    <text evidence="2">The sequence shown here is derived from an EMBL/GenBank/DDBJ whole genome shotgun (WGS) entry which is preliminary data.</text>
</comment>
<sequence>METLDDYKKKIFKVLFVLLIILSAYFAVKIFSEIKKDSMLGQSLEPATISFSGHGEVTAVPDIANIYFTISKDDKTVKDAQVGVVVIEKKALDILKAKGVADKDIKTANASFNPKYEYKQAICPAGGAEMTGPAYYCPPGRQVVVGYTASESITVKIRNTDDVGAIMQELGMSGVSNLSGPNFAIDNEDGLKAEARKKAIDDAKAKAKILAKDLGVRLVKITSFSESGNYPIMYAKTAMMDSAAGGTPAPAVIPKGENTISSDITITYEIRQD</sequence>
<dbReference type="Pfam" id="PF04402">
    <property type="entry name" value="SIMPL"/>
    <property type="match status" value="1"/>
</dbReference>
<protein>
    <recommendedName>
        <fullName evidence="4">DUF541 domain-containing protein</fullName>
    </recommendedName>
</protein>
<name>A0A1F6Y9Y4_9BACT</name>
<organism evidence="2 3">
    <name type="scientific">Candidatus Nomurabacteria bacterium RIFCSPLOWO2_12_FULL_41_10</name>
    <dbReference type="NCBI Taxonomy" id="1801795"/>
    <lineage>
        <taxon>Bacteria</taxon>
        <taxon>Candidatus Nomuraibacteriota</taxon>
    </lineage>
</organism>
<evidence type="ECO:0000256" key="1">
    <source>
        <dbReference type="SAM" id="Phobius"/>
    </source>
</evidence>
<dbReference type="Gene3D" id="3.30.70.2970">
    <property type="entry name" value="Protein of unknown function (DUF541), domain 2"/>
    <property type="match status" value="1"/>
</dbReference>
<proteinExistence type="predicted"/>
<dbReference type="InterPro" id="IPR052022">
    <property type="entry name" value="26kDa_periplasmic_antigen"/>
</dbReference>
<dbReference type="EMBL" id="MFVT01000028">
    <property type="protein sequence ID" value="OGJ03203.1"/>
    <property type="molecule type" value="Genomic_DNA"/>
</dbReference>
<dbReference type="GO" id="GO:0006974">
    <property type="term" value="P:DNA damage response"/>
    <property type="evidence" value="ECO:0007669"/>
    <property type="project" value="TreeGrafter"/>
</dbReference>
<keyword evidence="1" id="KW-0812">Transmembrane</keyword>
<feature type="transmembrane region" description="Helical" evidence="1">
    <location>
        <begin position="12"/>
        <end position="31"/>
    </location>
</feature>
<evidence type="ECO:0008006" key="4">
    <source>
        <dbReference type="Google" id="ProtNLM"/>
    </source>
</evidence>